<organism evidence="1 2">
    <name type="scientific">Clunio marinus</name>
    <dbReference type="NCBI Taxonomy" id="568069"/>
    <lineage>
        <taxon>Eukaryota</taxon>
        <taxon>Metazoa</taxon>
        <taxon>Ecdysozoa</taxon>
        <taxon>Arthropoda</taxon>
        <taxon>Hexapoda</taxon>
        <taxon>Insecta</taxon>
        <taxon>Pterygota</taxon>
        <taxon>Neoptera</taxon>
        <taxon>Endopterygota</taxon>
        <taxon>Diptera</taxon>
        <taxon>Nematocera</taxon>
        <taxon>Chironomoidea</taxon>
        <taxon>Chironomidae</taxon>
        <taxon>Clunio</taxon>
    </lineage>
</organism>
<dbReference type="AlphaFoldDB" id="A0A1J1I0V5"/>
<evidence type="ECO:0000313" key="1">
    <source>
        <dbReference type="EMBL" id="CRK92470.1"/>
    </source>
</evidence>
<keyword evidence="2" id="KW-1185">Reference proteome</keyword>
<protein>
    <submittedName>
        <fullName evidence="1">CLUMA_CG006057, isoform A</fullName>
    </submittedName>
</protein>
<gene>
    <name evidence="1" type="ORF">CLUMA_CG006057</name>
</gene>
<name>A0A1J1I0V5_9DIPT</name>
<reference evidence="1 2" key="1">
    <citation type="submission" date="2015-04" db="EMBL/GenBank/DDBJ databases">
        <authorList>
            <person name="Syromyatnikov M.Y."/>
            <person name="Popov V.N."/>
        </authorList>
    </citation>
    <scope>NUCLEOTIDE SEQUENCE [LARGE SCALE GENOMIC DNA]</scope>
</reference>
<evidence type="ECO:0000313" key="2">
    <source>
        <dbReference type="Proteomes" id="UP000183832"/>
    </source>
</evidence>
<accession>A0A1J1I0V5</accession>
<dbReference type="Proteomes" id="UP000183832">
    <property type="component" value="Unassembled WGS sequence"/>
</dbReference>
<sequence>MNGKMFYFATVLAFSELLKEVLLVIRNLTAKIKEIINEQLEIICLNIQEKKIKIKNQKTSQLCSGGVSPFNFNIVLLKQKLGNSFVIRIEIEED</sequence>
<dbReference type="EMBL" id="CVRI01000029">
    <property type="protein sequence ID" value="CRK92470.1"/>
    <property type="molecule type" value="Genomic_DNA"/>
</dbReference>
<proteinExistence type="predicted"/>